<comment type="similarity">
    <text evidence="2">Belongs to the CPA3 antiporters (TC 2.A.63) subunit E family.</text>
</comment>
<keyword evidence="6" id="KW-0472">Membrane</keyword>
<dbReference type="Pfam" id="PF01899">
    <property type="entry name" value="MNHE"/>
    <property type="match status" value="1"/>
</dbReference>
<evidence type="ECO:0000256" key="4">
    <source>
        <dbReference type="ARBA" id="ARBA00022692"/>
    </source>
</evidence>
<keyword evidence="4" id="KW-0812">Transmembrane</keyword>
<dbReference type="PANTHER" id="PTHR34584:SF1">
    <property type="entry name" value="NA(+)_H(+) ANTIPORTER SUBUNIT E1"/>
    <property type="match status" value="1"/>
</dbReference>
<evidence type="ECO:0000313" key="8">
    <source>
        <dbReference type="Proteomes" id="UP000249396"/>
    </source>
</evidence>
<dbReference type="GO" id="GO:0008324">
    <property type="term" value="F:monoatomic cation transmembrane transporter activity"/>
    <property type="evidence" value="ECO:0007669"/>
    <property type="project" value="InterPro"/>
</dbReference>
<evidence type="ECO:0000256" key="6">
    <source>
        <dbReference type="ARBA" id="ARBA00023136"/>
    </source>
</evidence>
<gene>
    <name evidence="7" type="ORF">DM484_23630</name>
</gene>
<dbReference type="Proteomes" id="UP000249396">
    <property type="component" value="Unassembled WGS sequence"/>
</dbReference>
<comment type="caution">
    <text evidence="7">The sequence shown here is derived from an EMBL/GenBank/DDBJ whole genome shotgun (WGS) entry which is preliminary data.</text>
</comment>
<evidence type="ECO:0000256" key="1">
    <source>
        <dbReference type="ARBA" id="ARBA00004651"/>
    </source>
</evidence>
<sequence>MTRGAIYLGFWLLLAGTDLADLPTGLAAAVAATWTSLRLLPPGSGRFRYAALARLALRFGQESIMGGVNVARLALNPRLPLRTGFVVYPVCLPTGMPRNIFGAMTSSMPGTLTAGTDANGALIYHCLNVDESVAAQLSIDEGLLLQGIGETDDDA</sequence>
<evidence type="ECO:0000256" key="5">
    <source>
        <dbReference type="ARBA" id="ARBA00022989"/>
    </source>
</evidence>
<evidence type="ECO:0000313" key="7">
    <source>
        <dbReference type="EMBL" id="PZN72888.1"/>
    </source>
</evidence>
<accession>A0A2W4QY82</accession>
<organism evidence="7 8">
    <name type="scientific">Candidatus Methylumidiphilus alinenensis</name>
    <dbReference type="NCBI Taxonomy" id="2202197"/>
    <lineage>
        <taxon>Bacteria</taxon>
        <taxon>Pseudomonadati</taxon>
        <taxon>Pseudomonadota</taxon>
        <taxon>Gammaproteobacteria</taxon>
        <taxon>Methylococcales</taxon>
        <taxon>Candidatus Methylumidiphilus</taxon>
    </lineage>
</organism>
<keyword evidence="5" id="KW-1133">Transmembrane helix</keyword>
<keyword evidence="3" id="KW-1003">Cell membrane</keyword>
<reference evidence="7 8" key="1">
    <citation type="journal article" date="2018" name="Aquat. Microb. Ecol.">
        <title>Gammaproteobacterial methanotrophs dominate.</title>
        <authorList>
            <person name="Rissanen A.J."/>
            <person name="Saarenheimo J."/>
            <person name="Tiirola M."/>
            <person name="Peura S."/>
            <person name="Aalto S.L."/>
            <person name="Karvinen A."/>
            <person name="Nykanen H."/>
        </authorList>
    </citation>
    <scope>NUCLEOTIDE SEQUENCE [LARGE SCALE GENOMIC DNA]</scope>
    <source>
        <strain evidence="7">AMbin10</strain>
    </source>
</reference>
<dbReference type="InterPro" id="IPR002758">
    <property type="entry name" value="Cation_antiport_E"/>
</dbReference>
<comment type="subcellular location">
    <subcellularLocation>
        <location evidence="1">Cell membrane</location>
        <topology evidence="1">Multi-pass membrane protein</topology>
    </subcellularLocation>
</comment>
<dbReference type="PANTHER" id="PTHR34584">
    <property type="entry name" value="NA(+)/H(+) ANTIPORTER SUBUNIT E1"/>
    <property type="match status" value="1"/>
</dbReference>
<dbReference type="GO" id="GO:0005886">
    <property type="term" value="C:plasma membrane"/>
    <property type="evidence" value="ECO:0007669"/>
    <property type="project" value="UniProtKB-SubCell"/>
</dbReference>
<dbReference type="AlphaFoldDB" id="A0A2W4QY82"/>
<name>A0A2W4QY82_9GAMM</name>
<evidence type="ECO:0000256" key="2">
    <source>
        <dbReference type="ARBA" id="ARBA00006228"/>
    </source>
</evidence>
<protein>
    <submittedName>
        <fullName evidence="7">Sodium:proton antiporter</fullName>
    </submittedName>
</protein>
<evidence type="ECO:0000256" key="3">
    <source>
        <dbReference type="ARBA" id="ARBA00022475"/>
    </source>
</evidence>
<dbReference type="EMBL" id="QJPH01000472">
    <property type="protein sequence ID" value="PZN72888.1"/>
    <property type="molecule type" value="Genomic_DNA"/>
</dbReference>
<proteinExistence type="inferred from homology"/>